<feature type="non-terminal residue" evidence="2">
    <location>
        <position position="1"/>
    </location>
</feature>
<accession>A0A9N9IEL0</accession>
<dbReference type="SUPFAM" id="SSF81383">
    <property type="entry name" value="F-box domain"/>
    <property type="match status" value="1"/>
</dbReference>
<proteinExistence type="predicted"/>
<evidence type="ECO:0000313" key="3">
    <source>
        <dbReference type="Proteomes" id="UP000789405"/>
    </source>
</evidence>
<dbReference type="PROSITE" id="PS50181">
    <property type="entry name" value="FBOX"/>
    <property type="match status" value="1"/>
</dbReference>
<dbReference type="OrthoDB" id="2339269at2759"/>
<evidence type="ECO:0000259" key="1">
    <source>
        <dbReference type="PROSITE" id="PS50181"/>
    </source>
</evidence>
<sequence length="167" mass="19606">MIQNLPNELQIEILTYVVIEANFQNFCTLRIVCKKWNTFVPLIIHEAATSRLNSGLKVELTCWNDTKWIKNMIKNLAPIYDDYTKTFTFLFDNPEDNISEYLNDKISFIAFVERSEDVPSPIKLGAYLGDLIFPEIINNDVCKYKFDYRNNVCFKREIKDEDKSIGR</sequence>
<dbReference type="InterPro" id="IPR001810">
    <property type="entry name" value="F-box_dom"/>
</dbReference>
<evidence type="ECO:0000313" key="2">
    <source>
        <dbReference type="EMBL" id="CAG8730962.1"/>
    </source>
</evidence>
<keyword evidence="3" id="KW-1185">Reference proteome</keyword>
<gene>
    <name evidence="2" type="ORF">DERYTH_LOCUS15115</name>
</gene>
<dbReference type="AlphaFoldDB" id="A0A9N9IEL0"/>
<feature type="domain" description="F-box" evidence="1">
    <location>
        <begin position="1"/>
        <end position="52"/>
    </location>
</feature>
<dbReference type="InterPro" id="IPR036047">
    <property type="entry name" value="F-box-like_dom_sf"/>
</dbReference>
<dbReference type="Pfam" id="PF00646">
    <property type="entry name" value="F-box"/>
    <property type="match status" value="1"/>
</dbReference>
<reference evidence="2" key="1">
    <citation type="submission" date="2021-06" db="EMBL/GenBank/DDBJ databases">
        <authorList>
            <person name="Kallberg Y."/>
            <person name="Tangrot J."/>
            <person name="Rosling A."/>
        </authorList>
    </citation>
    <scope>NUCLEOTIDE SEQUENCE</scope>
    <source>
        <strain evidence="2">MA453B</strain>
    </source>
</reference>
<protein>
    <submittedName>
        <fullName evidence="2">884_t:CDS:1</fullName>
    </submittedName>
</protein>
<comment type="caution">
    <text evidence="2">The sequence shown here is derived from an EMBL/GenBank/DDBJ whole genome shotgun (WGS) entry which is preliminary data.</text>
</comment>
<dbReference type="EMBL" id="CAJVPY010011976">
    <property type="protein sequence ID" value="CAG8730962.1"/>
    <property type="molecule type" value="Genomic_DNA"/>
</dbReference>
<name>A0A9N9IEL0_9GLOM</name>
<dbReference type="Proteomes" id="UP000789405">
    <property type="component" value="Unassembled WGS sequence"/>
</dbReference>
<organism evidence="2 3">
    <name type="scientific">Dentiscutata erythropus</name>
    <dbReference type="NCBI Taxonomy" id="1348616"/>
    <lineage>
        <taxon>Eukaryota</taxon>
        <taxon>Fungi</taxon>
        <taxon>Fungi incertae sedis</taxon>
        <taxon>Mucoromycota</taxon>
        <taxon>Glomeromycotina</taxon>
        <taxon>Glomeromycetes</taxon>
        <taxon>Diversisporales</taxon>
        <taxon>Gigasporaceae</taxon>
        <taxon>Dentiscutata</taxon>
    </lineage>
</organism>